<evidence type="ECO:0000313" key="5">
    <source>
        <dbReference type="Proteomes" id="UP001302812"/>
    </source>
</evidence>
<feature type="compositionally biased region" description="Low complexity" evidence="1">
    <location>
        <begin position="10"/>
        <end position="22"/>
    </location>
</feature>
<feature type="transmembrane region" description="Helical" evidence="2">
    <location>
        <begin position="323"/>
        <end position="348"/>
    </location>
</feature>
<evidence type="ECO:0000259" key="3">
    <source>
        <dbReference type="PROSITE" id="PS51704"/>
    </source>
</evidence>
<dbReference type="RefSeq" id="XP_064671450.1">
    <property type="nucleotide sequence ID" value="XM_064814907.1"/>
</dbReference>
<dbReference type="Gene3D" id="3.20.20.190">
    <property type="entry name" value="Phosphatidylinositol (PI) phosphodiesterase"/>
    <property type="match status" value="1"/>
</dbReference>
<reference evidence="4" key="2">
    <citation type="submission" date="2023-05" db="EMBL/GenBank/DDBJ databases">
        <authorList>
            <consortium name="Lawrence Berkeley National Laboratory"/>
            <person name="Steindorff A."/>
            <person name="Hensen N."/>
            <person name="Bonometti L."/>
            <person name="Westerberg I."/>
            <person name="Brannstrom I.O."/>
            <person name="Guillou S."/>
            <person name="Cros-Aarteil S."/>
            <person name="Calhoun S."/>
            <person name="Haridas S."/>
            <person name="Kuo A."/>
            <person name="Mondo S."/>
            <person name="Pangilinan J."/>
            <person name="Riley R."/>
            <person name="Labutti K."/>
            <person name="Andreopoulos B."/>
            <person name="Lipzen A."/>
            <person name="Chen C."/>
            <person name="Yanf M."/>
            <person name="Daum C."/>
            <person name="Ng V."/>
            <person name="Clum A."/>
            <person name="Ohm R."/>
            <person name="Martin F."/>
            <person name="Silar P."/>
            <person name="Natvig D."/>
            <person name="Lalanne C."/>
            <person name="Gautier V."/>
            <person name="Ament-Velasquez S.L."/>
            <person name="Kruys A."/>
            <person name="Hutchinson M.I."/>
            <person name="Powell A.J."/>
            <person name="Barry K."/>
            <person name="Miller A.N."/>
            <person name="Grigoriev I.V."/>
            <person name="Debuchy R."/>
            <person name="Gladieux P."/>
            <person name="Thoren M.H."/>
            <person name="Johannesson H."/>
        </authorList>
    </citation>
    <scope>NUCLEOTIDE SEQUENCE</scope>
    <source>
        <strain evidence="4">CBS 508.74</strain>
    </source>
</reference>
<name>A0AAN6TGC2_9PEZI</name>
<sequence>MSAEAVPLLAGQRSRSASDSAAGMRRAAAALGDGSSCSRRPVPQNIGHRGYNAAFPENTMVGFQGAVQVGADAIETDLHLSRDGVVVLSHDPTLKRCFGKDEKIADCDWDYLSGLKTLREPHVGMPRLVDLLKWMTEPGIESIWLLLDIKTDDDPDALLSAIADTIASVPPPPSRPWRERIVLGGWNEHYLAASRAHLPGYPLAYIGFSPLYARKFLPPPSGTYPHDDVDFNLLQAALVGPVGACFRRAVAKAGRRLYVWTVNEEAWMEWSVRKAVDGVVTDDPRLMREVCDRMVGGGGGGRRIVVEDGGKKLDKMATRRRSWLGYLSLYARAMVAQAVSVVLIALLWRRLNTKGAKPKVVRENPPVSIPVKV</sequence>
<dbReference type="PANTHER" id="PTHR43805">
    <property type="entry name" value="GLYCEROPHOSPHORYL DIESTER PHOSPHODIESTERASE"/>
    <property type="match status" value="1"/>
</dbReference>
<keyword evidence="2" id="KW-0472">Membrane</keyword>
<dbReference type="AlphaFoldDB" id="A0AAN6TGC2"/>
<keyword evidence="5" id="KW-1185">Reference proteome</keyword>
<proteinExistence type="predicted"/>
<feature type="domain" description="GP-PDE" evidence="3">
    <location>
        <begin position="43"/>
        <end position="291"/>
    </location>
</feature>
<dbReference type="SUPFAM" id="SSF51695">
    <property type="entry name" value="PLC-like phosphodiesterases"/>
    <property type="match status" value="1"/>
</dbReference>
<evidence type="ECO:0000256" key="2">
    <source>
        <dbReference type="SAM" id="Phobius"/>
    </source>
</evidence>
<dbReference type="PANTHER" id="PTHR43805:SF1">
    <property type="entry name" value="GP-PDE DOMAIN-CONTAINING PROTEIN"/>
    <property type="match status" value="1"/>
</dbReference>
<organism evidence="4 5">
    <name type="scientific">Canariomyces notabilis</name>
    <dbReference type="NCBI Taxonomy" id="2074819"/>
    <lineage>
        <taxon>Eukaryota</taxon>
        <taxon>Fungi</taxon>
        <taxon>Dikarya</taxon>
        <taxon>Ascomycota</taxon>
        <taxon>Pezizomycotina</taxon>
        <taxon>Sordariomycetes</taxon>
        <taxon>Sordariomycetidae</taxon>
        <taxon>Sordariales</taxon>
        <taxon>Chaetomiaceae</taxon>
        <taxon>Canariomyces</taxon>
    </lineage>
</organism>
<keyword evidence="2" id="KW-0812">Transmembrane</keyword>
<dbReference type="InterPro" id="IPR030395">
    <property type="entry name" value="GP_PDE_dom"/>
</dbReference>
<dbReference type="InterPro" id="IPR017946">
    <property type="entry name" value="PLC-like_Pdiesterase_TIM-brl"/>
</dbReference>
<feature type="region of interest" description="Disordered" evidence="1">
    <location>
        <begin position="1"/>
        <end position="22"/>
    </location>
</feature>
<dbReference type="GO" id="GO:0006629">
    <property type="term" value="P:lipid metabolic process"/>
    <property type="evidence" value="ECO:0007669"/>
    <property type="project" value="InterPro"/>
</dbReference>
<dbReference type="GeneID" id="89939032"/>
<protein>
    <submittedName>
        <fullName evidence="4">PLC-like phosphodiesterase</fullName>
    </submittedName>
</protein>
<evidence type="ECO:0000256" key="1">
    <source>
        <dbReference type="SAM" id="MobiDB-lite"/>
    </source>
</evidence>
<dbReference type="Pfam" id="PF03009">
    <property type="entry name" value="GDPD"/>
    <property type="match status" value="1"/>
</dbReference>
<accession>A0AAN6TGC2</accession>
<reference evidence="4" key="1">
    <citation type="journal article" date="2023" name="Mol. Phylogenet. Evol.">
        <title>Genome-scale phylogeny and comparative genomics of the fungal order Sordariales.</title>
        <authorList>
            <person name="Hensen N."/>
            <person name="Bonometti L."/>
            <person name="Westerberg I."/>
            <person name="Brannstrom I.O."/>
            <person name="Guillou S."/>
            <person name="Cros-Aarteil S."/>
            <person name="Calhoun S."/>
            <person name="Haridas S."/>
            <person name="Kuo A."/>
            <person name="Mondo S."/>
            <person name="Pangilinan J."/>
            <person name="Riley R."/>
            <person name="LaButti K."/>
            <person name="Andreopoulos B."/>
            <person name="Lipzen A."/>
            <person name="Chen C."/>
            <person name="Yan M."/>
            <person name="Daum C."/>
            <person name="Ng V."/>
            <person name="Clum A."/>
            <person name="Steindorff A."/>
            <person name="Ohm R.A."/>
            <person name="Martin F."/>
            <person name="Silar P."/>
            <person name="Natvig D.O."/>
            <person name="Lalanne C."/>
            <person name="Gautier V."/>
            <person name="Ament-Velasquez S.L."/>
            <person name="Kruys A."/>
            <person name="Hutchinson M.I."/>
            <person name="Powell A.J."/>
            <person name="Barry K."/>
            <person name="Miller A.N."/>
            <person name="Grigoriev I.V."/>
            <person name="Debuchy R."/>
            <person name="Gladieux P."/>
            <person name="Hiltunen Thoren M."/>
            <person name="Johannesson H."/>
        </authorList>
    </citation>
    <scope>NUCLEOTIDE SEQUENCE</scope>
    <source>
        <strain evidence="4">CBS 508.74</strain>
    </source>
</reference>
<evidence type="ECO:0000313" key="4">
    <source>
        <dbReference type="EMBL" id="KAK4113880.1"/>
    </source>
</evidence>
<dbReference type="PROSITE" id="PS51704">
    <property type="entry name" value="GP_PDE"/>
    <property type="match status" value="1"/>
</dbReference>
<dbReference type="CDD" id="cd08570">
    <property type="entry name" value="GDPD_YPL206cp_fungi"/>
    <property type="match status" value="1"/>
</dbReference>
<gene>
    <name evidence="4" type="ORF">N656DRAFT_777916</name>
</gene>
<dbReference type="GO" id="GO:0008081">
    <property type="term" value="F:phosphoric diester hydrolase activity"/>
    <property type="evidence" value="ECO:0007669"/>
    <property type="project" value="InterPro"/>
</dbReference>
<keyword evidence="2" id="KW-1133">Transmembrane helix</keyword>
<dbReference type="EMBL" id="MU853338">
    <property type="protein sequence ID" value="KAK4113880.1"/>
    <property type="molecule type" value="Genomic_DNA"/>
</dbReference>
<dbReference type="Proteomes" id="UP001302812">
    <property type="component" value="Unassembled WGS sequence"/>
</dbReference>
<comment type="caution">
    <text evidence="4">The sequence shown here is derived from an EMBL/GenBank/DDBJ whole genome shotgun (WGS) entry which is preliminary data.</text>
</comment>